<dbReference type="OrthoDB" id="1625034at2759"/>
<gene>
    <name evidence="1" type="ORF">NCGR_LOCUS20380</name>
</gene>
<keyword evidence="2" id="KW-1185">Reference proteome</keyword>
<organism evidence="1 2">
    <name type="scientific">Miscanthus lutarioriparius</name>
    <dbReference type="NCBI Taxonomy" id="422564"/>
    <lineage>
        <taxon>Eukaryota</taxon>
        <taxon>Viridiplantae</taxon>
        <taxon>Streptophyta</taxon>
        <taxon>Embryophyta</taxon>
        <taxon>Tracheophyta</taxon>
        <taxon>Spermatophyta</taxon>
        <taxon>Magnoliopsida</taxon>
        <taxon>Liliopsida</taxon>
        <taxon>Poales</taxon>
        <taxon>Poaceae</taxon>
        <taxon>PACMAD clade</taxon>
        <taxon>Panicoideae</taxon>
        <taxon>Andropogonodae</taxon>
        <taxon>Andropogoneae</taxon>
        <taxon>Saccharinae</taxon>
        <taxon>Miscanthus</taxon>
    </lineage>
</organism>
<reference evidence="1" key="1">
    <citation type="submission" date="2020-10" db="EMBL/GenBank/DDBJ databases">
        <authorList>
            <person name="Han B."/>
            <person name="Lu T."/>
            <person name="Zhao Q."/>
            <person name="Huang X."/>
            <person name="Zhao Y."/>
        </authorList>
    </citation>
    <scope>NUCLEOTIDE SEQUENCE</scope>
</reference>
<dbReference type="AlphaFoldDB" id="A0A811P071"/>
<dbReference type="Gene3D" id="3.60.15.10">
    <property type="entry name" value="Ribonuclease Z/Hydroxyacylglutathione hydrolase-like"/>
    <property type="match status" value="1"/>
</dbReference>
<dbReference type="EMBL" id="CAJGYO010000005">
    <property type="protein sequence ID" value="CAD6229899.1"/>
    <property type="molecule type" value="Genomic_DNA"/>
</dbReference>
<dbReference type="SUPFAM" id="SSF56281">
    <property type="entry name" value="Metallo-hydrolase/oxidoreductase"/>
    <property type="match status" value="1"/>
</dbReference>
<protein>
    <submittedName>
        <fullName evidence="1">Uncharacterized protein</fullName>
    </submittedName>
</protein>
<dbReference type="InterPro" id="IPR036866">
    <property type="entry name" value="RibonucZ/Hydroxyglut_hydro"/>
</dbReference>
<accession>A0A811P071</accession>
<evidence type="ECO:0000313" key="2">
    <source>
        <dbReference type="Proteomes" id="UP000604825"/>
    </source>
</evidence>
<name>A0A811P071_9POAL</name>
<evidence type="ECO:0000313" key="1">
    <source>
        <dbReference type="EMBL" id="CAD6229899.1"/>
    </source>
</evidence>
<dbReference type="Proteomes" id="UP000604825">
    <property type="component" value="Unassembled WGS sequence"/>
</dbReference>
<comment type="caution">
    <text evidence="1">The sequence shown here is derived from an EMBL/GenBank/DDBJ whole genome shotgun (WGS) entry which is preliminary data.</text>
</comment>
<sequence>MSTEDRKVRPDVLSYNILIKAVLRVRSLAHRPCPTTPPARLHAHTRHAVGVLLVSRALAHFAWFRIGAALAGVHHVFDWSPDRLAGCPSVTRTSFISVTLGAESRQRRRDDGASVEAFAAWAVENNGRRAVLTASTMVLGEDGILEEQILNVLGVQGKRMAAAFGARRGSGGVRHGSGGAGGALPYAMKHLGLSAPVYATEPVFRLGLLTMYDHFLSRWGVHFSTTLISNTAEAEEGGGVAFGWRCRLGGRAGAAYDPEP</sequence>
<proteinExistence type="predicted"/>